<evidence type="ECO:0000256" key="1">
    <source>
        <dbReference type="ARBA" id="ARBA00004123"/>
    </source>
</evidence>
<feature type="compositionally biased region" description="Basic residues" evidence="4">
    <location>
        <begin position="402"/>
        <end position="412"/>
    </location>
</feature>
<dbReference type="Proteomes" id="UP000815677">
    <property type="component" value="Unassembled WGS sequence"/>
</dbReference>
<feature type="compositionally biased region" description="Pro residues" evidence="4">
    <location>
        <begin position="386"/>
        <end position="395"/>
    </location>
</feature>
<dbReference type="Pfam" id="PF00447">
    <property type="entry name" value="HSF_DNA-bind"/>
    <property type="match status" value="1"/>
</dbReference>
<organism evidence="6 7">
    <name type="scientific">Mycena chlorophos</name>
    <name type="common">Agaric fungus</name>
    <name type="synonym">Agaricus chlorophos</name>
    <dbReference type="NCBI Taxonomy" id="658473"/>
    <lineage>
        <taxon>Eukaryota</taxon>
        <taxon>Fungi</taxon>
        <taxon>Dikarya</taxon>
        <taxon>Basidiomycota</taxon>
        <taxon>Agaricomycotina</taxon>
        <taxon>Agaricomycetes</taxon>
        <taxon>Agaricomycetidae</taxon>
        <taxon>Agaricales</taxon>
        <taxon>Marasmiineae</taxon>
        <taxon>Mycenaceae</taxon>
        <taxon>Mycena</taxon>
    </lineage>
</organism>
<feature type="non-terminal residue" evidence="6">
    <location>
        <position position="1"/>
    </location>
</feature>
<proteinExistence type="predicted"/>
<evidence type="ECO:0000313" key="6">
    <source>
        <dbReference type="EMBL" id="GAT45138.1"/>
    </source>
</evidence>
<keyword evidence="3" id="KW-0539">Nucleus</keyword>
<dbReference type="Gene3D" id="1.10.10.10">
    <property type="entry name" value="Winged helix-like DNA-binding domain superfamily/Winged helix DNA-binding domain"/>
    <property type="match status" value="1"/>
</dbReference>
<reference evidence="6" key="1">
    <citation type="submission" date="2014-09" db="EMBL/GenBank/DDBJ databases">
        <title>Genome sequence of the luminous mushroom Mycena chlorophos for searching fungal bioluminescence genes.</title>
        <authorList>
            <person name="Tanaka Y."/>
            <person name="Kasuga D."/>
            <person name="Oba Y."/>
            <person name="Hase S."/>
            <person name="Sato K."/>
            <person name="Oba Y."/>
            <person name="Sakakibara Y."/>
        </authorList>
    </citation>
    <scope>NUCLEOTIDE SEQUENCE</scope>
</reference>
<feature type="region of interest" description="Disordered" evidence="4">
    <location>
        <begin position="379"/>
        <end position="412"/>
    </location>
</feature>
<sequence>VLTLDDNSPSICWSSDGRTIEVKDPTRRLATHFPTTNVNSWTRSMYSYGFTKTTSKLTGLSVWSKRHAVALLLMVLNLFSAHSTLTKASSFDDFVNRRHERMLARGRVNSDAGMHPMEAPPPPDISSGTASFSPQFSDLTWQPWMPELASPPIEEDVPPPEPEPFLVQLYRISKEPANAAILGWDSNNRLTIWDPDKLPGLLRPAQTFGKFAAELMRYGFALTPMRYNYSISSSVFYAWKHPVLHENYPMPALECLSADAALQMAEIARSLPQIPATEPMEQDSVPPAGDFASLDIQDPRINPDDEHPDAAQARVQFLGPVWRRRKFSSPPTSAGMPAKAGLPQTGLLYYNEPLNHLRHLLAHLPATIPVGDAHNFVSYVPDPERQPQPPPPSPRTSPRNHPSGKKIFHIAR</sequence>
<comment type="subcellular location">
    <subcellularLocation>
        <location evidence="1">Nucleus</location>
    </subcellularLocation>
</comment>
<dbReference type="InterPro" id="IPR000232">
    <property type="entry name" value="HSF_DNA-bd"/>
</dbReference>
<keyword evidence="2" id="KW-0238">DNA-binding</keyword>
<protein>
    <recommendedName>
        <fullName evidence="5">HSF-type DNA-binding domain-containing protein</fullName>
    </recommendedName>
</protein>
<dbReference type="EMBL" id="DF840800">
    <property type="protein sequence ID" value="GAT45138.1"/>
    <property type="molecule type" value="Genomic_DNA"/>
</dbReference>
<evidence type="ECO:0000259" key="5">
    <source>
        <dbReference type="Pfam" id="PF00447"/>
    </source>
</evidence>
<dbReference type="InterPro" id="IPR036388">
    <property type="entry name" value="WH-like_DNA-bd_sf"/>
</dbReference>
<feature type="domain" description="HSF-type DNA-binding" evidence="5">
    <location>
        <begin position="6"/>
        <end position="56"/>
    </location>
</feature>
<feature type="region of interest" description="Disordered" evidence="4">
    <location>
        <begin position="278"/>
        <end position="297"/>
    </location>
</feature>
<keyword evidence="7" id="KW-1185">Reference proteome</keyword>
<evidence type="ECO:0000256" key="4">
    <source>
        <dbReference type="SAM" id="MobiDB-lite"/>
    </source>
</evidence>
<accession>A0ABQ0L242</accession>
<dbReference type="InterPro" id="IPR036390">
    <property type="entry name" value="WH_DNA-bd_sf"/>
</dbReference>
<name>A0ABQ0L242_MYCCL</name>
<evidence type="ECO:0000313" key="7">
    <source>
        <dbReference type="Proteomes" id="UP000815677"/>
    </source>
</evidence>
<evidence type="ECO:0000256" key="2">
    <source>
        <dbReference type="ARBA" id="ARBA00023125"/>
    </source>
</evidence>
<dbReference type="SUPFAM" id="SSF46785">
    <property type="entry name" value="Winged helix' DNA-binding domain"/>
    <property type="match status" value="1"/>
</dbReference>
<gene>
    <name evidence="6" type="ORF">MCHLO_02729</name>
</gene>
<feature type="region of interest" description="Disordered" evidence="4">
    <location>
        <begin position="109"/>
        <end position="129"/>
    </location>
</feature>
<evidence type="ECO:0000256" key="3">
    <source>
        <dbReference type="ARBA" id="ARBA00023242"/>
    </source>
</evidence>